<accession>A0A7K1V1I7</accession>
<keyword evidence="2" id="KW-0378">Hydrolase</keyword>
<dbReference type="PANTHER" id="PTHR43283:SF3">
    <property type="entry name" value="BETA-LACTAMASE FAMILY PROTEIN (AFU_ORTHOLOGUE AFUA_5G07500)"/>
    <property type="match status" value="1"/>
</dbReference>
<dbReference type="Proteomes" id="UP000466794">
    <property type="component" value="Unassembled WGS sequence"/>
</dbReference>
<dbReference type="PANTHER" id="PTHR43283">
    <property type="entry name" value="BETA-LACTAMASE-RELATED"/>
    <property type="match status" value="1"/>
</dbReference>
<dbReference type="EMBL" id="WRPP01000005">
    <property type="protein sequence ID" value="MVU80289.1"/>
    <property type="molecule type" value="Genomic_DNA"/>
</dbReference>
<protein>
    <submittedName>
        <fullName evidence="2">Serine hydrolase</fullName>
    </submittedName>
</protein>
<sequence>MSDNGLQQLVAEFCASGAAPGVVAGVYHAGEQEIVAEGVTNVVTGSPMRPDTGFLFGSITKVLTTTLVMRQVERGRIDLDERVCAYLPDFRLAAPGAAEIRIRHLLSHTNGIDADLYFPNANGPDALRVAVAGMADQVGTLFAPGEYISYSNGGMIVAGRVLEAVTGMPYHQLLEQDLFTPTGMRDTSTSAEQAILRSTAIGHFPDPAGPRRTDLFKLPDTWGPAGSSAMGSVADLLAFGRTHLDGGIAPSGTRVLSAESIARMQTVTHSMGTLHIPPIGLGWLLMPFGDITVLSHSGASPGGVAVLVAVPDHDLVFAAYGNSAGAMVLFDRILLSLLRDRLGVTVPDLLTGPIEVPDLTPYTGTYRSNQLRVDVRIVDGALEETTTYEPADTSQREIFTAFAGGSIPTMSRRFIPVGKDLFAPTGLPLEMFTGYSRQMLVSYHDIRDGHAHYRSAGGRMTRRATH</sequence>
<organism evidence="2 3">
    <name type="scientific">Nocardia terrae</name>
    <dbReference type="NCBI Taxonomy" id="2675851"/>
    <lineage>
        <taxon>Bacteria</taxon>
        <taxon>Bacillati</taxon>
        <taxon>Actinomycetota</taxon>
        <taxon>Actinomycetes</taxon>
        <taxon>Mycobacteriales</taxon>
        <taxon>Nocardiaceae</taxon>
        <taxon>Nocardia</taxon>
    </lineage>
</organism>
<keyword evidence="3" id="KW-1185">Reference proteome</keyword>
<dbReference type="RefSeq" id="WP_157389966.1">
    <property type="nucleotide sequence ID" value="NZ_WRPP01000005.1"/>
</dbReference>
<dbReference type="GO" id="GO:0016787">
    <property type="term" value="F:hydrolase activity"/>
    <property type="evidence" value="ECO:0007669"/>
    <property type="project" value="UniProtKB-KW"/>
</dbReference>
<dbReference type="SUPFAM" id="SSF56601">
    <property type="entry name" value="beta-lactamase/transpeptidase-like"/>
    <property type="match status" value="1"/>
</dbReference>
<evidence type="ECO:0000313" key="2">
    <source>
        <dbReference type="EMBL" id="MVU80289.1"/>
    </source>
</evidence>
<proteinExistence type="predicted"/>
<feature type="domain" description="Beta-lactamase-related" evidence="1">
    <location>
        <begin position="6"/>
        <end position="326"/>
    </location>
</feature>
<dbReference type="InterPro" id="IPR001466">
    <property type="entry name" value="Beta-lactam-related"/>
</dbReference>
<comment type="caution">
    <text evidence="2">The sequence shown here is derived from an EMBL/GenBank/DDBJ whole genome shotgun (WGS) entry which is preliminary data.</text>
</comment>
<dbReference type="InterPro" id="IPR012338">
    <property type="entry name" value="Beta-lactam/transpept-like"/>
</dbReference>
<dbReference type="InterPro" id="IPR050789">
    <property type="entry name" value="Diverse_Enzym_Activities"/>
</dbReference>
<dbReference type="AlphaFoldDB" id="A0A7K1V1I7"/>
<gene>
    <name evidence="2" type="ORF">GPX89_23955</name>
</gene>
<dbReference type="Gene3D" id="3.40.710.10">
    <property type="entry name" value="DD-peptidase/beta-lactamase superfamily"/>
    <property type="match status" value="1"/>
</dbReference>
<evidence type="ECO:0000313" key="3">
    <source>
        <dbReference type="Proteomes" id="UP000466794"/>
    </source>
</evidence>
<name>A0A7K1V1I7_9NOCA</name>
<reference evidence="2 3" key="1">
    <citation type="submission" date="2019-12" db="EMBL/GenBank/DDBJ databases">
        <title>Nocardia sp. nov. ET3-3 isolated from soil.</title>
        <authorList>
            <person name="Kanchanasin P."/>
            <person name="Tanasupawat S."/>
            <person name="Yuki M."/>
            <person name="Kudo T."/>
        </authorList>
    </citation>
    <scope>NUCLEOTIDE SEQUENCE [LARGE SCALE GENOMIC DNA]</scope>
    <source>
        <strain evidence="2 3">ET3-3</strain>
    </source>
</reference>
<evidence type="ECO:0000259" key="1">
    <source>
        <dbReference type="Pfam" id="PF00144"/>
    </source>
</evidence>
<dbReference type="Pfam" id="PF00144">
    <property type="entry name" value="Beta-lactamase"/>
    <property type="match status" value="1"/>
</dbReference>